<dbReference type="EMBL" id="CM010724">
    <property type="protein sequence ID" value="RZC81498.1"/>
    <property type="molecule type" value="Genomic_DNA"/>
</dbReference>
<keyword evidence="2" id="KW-1185">Reference proteome</keyword>
<name>A0A4Y7LAF5_PAPSO</name>
<reference evidence="1 2" key="1">
    <citation type="journal article" date="2018" name="Science">
        <title>The opium poppy genome and morphinan production.</title>
        <authorList>
            <person name="Guo L."/>
            <person name="Winzer T."/>
            <person name="Yang X."/>
            <person name="Li Y."/>
            <person name="Ning Z."/>
            <person name="He Z."/>
            <person name="Teodor R."/>
            <person name="Lu Y."/>
            <person name="Bowser T.A."/>
            <person name="Graham I.A."/>
            <person name="Ye K."/>
        </authorList>
    </citation>
    <scope>NUCLEOTIDE SEQUENCE [LARGE SCALE GENOMIC DNA]</scope>
    <source>
        <strain evidence="2">cv. HN1</strain>
        <tissue evidence="1">Leaves</tissue>
    </source>
</reference>
<evidence type="ECO:0008006" key="3">
    <source>
        <dbReference type="Google" id="ProtNLM"/>
    </source>
</evidence>
<dbReference type="AlphaFoldDB" id="A0A4Y7LAF5"/>
<evidence type="ECO:0000313" key="1">
    <source>
        <dbReference type="EMBL" id="RZC81498.1"/>
    </source>
</evidence>
<gene>
    <name evidence="1" type="ORF">C5167_044066</name>
</gene>
<evidence type="ECO:0000313" key="2">
    <source>
        <dbReference type="Proteomes" id="UP000316621"/>
    </source>
</evidence>
<proteinExistence type="predicted"/>
<dbReference type="Proteomes" id="UP000316621">
    <property type="component" value="Chromosome 10"/>
</dbReference>
<organism evidence="1 2">
    <name type="scientific">Papaver somniferum</name>
    <name type="common">Opium poppy</name>
    <dbReference type="NCBI Taxonomy" id="3469"/>
    <lineage>
        <taxon>Eukaryota</taxon>
        <taxon>Viridiplantae</taxon>
        <taxon>Streptophyta</taxon>
        <taxon>Embryophyta</taxon>
        <taxon>Tracheophyta</taxon>
        <taxon>Spermatophyta</taxon>
        <taxon>Magnoliopsida</taxon>
        <taxon>Ranunculales</taxon>
        <taxon>Papaveraceae</taxon>
        <taxon>Papaveroideae</taxon>
        <taxon>Papaver</taxon>
    </lineage>
</organism>
<dbReference type="Gramene" id="RZC81498">
    <property type="protein sequence ID" value="RZC81498"/>
    <property type="gene ID" value="C5167_044066"/>
</dbReference>
<protein>
    <recommendedName>
        <fullName evidence="3">Aminotransferase-like plant mobile domain-containing protein</fullName>
    </recommendedName>
</protein>
<sequence>MRRGTAARHKTHMGSRRSIIPIIRRLCVFAETKPRPDCWKLSKECEEVQQIAKDSGLYPLVENYVKPDSLTVNCFVERYHGEIDTMHFPFGEMAFIPEDAQNILGLSVIGK</sequence>
<accession>A0A4Y7LAF5</accession>